<gene>
    <name evidence="1" type="primary">fliH</name>
    <name evidence="1" type="ORF">WMO40_07200</name>
</gene>
<comment type="caution">
    <text evidence="1">The sequence shown here is derived from an EMBL/GenBank/DDBJ whole genome shotgun (WGS) entry which is preliminary data.</text>
</comment>
<evidence type="ECO:0000313" key="2">
    <source>
        <dbReference type="Proteomes" id="UP001439875"/>
    </source>
</evidence>
<evidence type="ECO:0000313" key="1">
    <source>
        <dbReference type="EMBL" id="MEQ2526482.1"/>
    </source>
</evidence>
<name>A0ACC6S8S7_9BACI</name>
<keyword evidence="1" id="KW-0969">Cilium</keyword>
<keyword evidence="1" id="KW-0966">Cell projection</keyword>
<dbReference type="EMBL" id="JBBMEW010000004">
    <property type="protein sequence ID" value="MEQ2526482.1"/>
    <property type="molecule type" value="Genomic_DNA"/>
</dbReference>
<protein>
    <submittedName>
        <fullName evidence="1">Flagellar assembly protein FliH</fullName>
    </submittedName>
</protein>
<dbReference type="Proteomes" id="UP001439875">
    <property type="component" value="Unassembled WGS sequence"/>
</dbReference>
<reference evidence="1" key="1">
    <citation type="submission" date="2024-03" db="EMBL/GenBank/DDBJ databases">
        <title>Human intestinal bacterial collection.</title>
        <authorList>
            <person name="Pauvert C."/>
            <person name="Hitch T.C.A."/>
            <person name="Clavel T."/>
        </authorList>
    </citation>
    <scope>NUCLEOTIDE SEQUENCE</scope>
    <source>
        <strain evidence="1">CLA-AA-H227</strain>
    </source>
</reference>
<keyword evidence="1" id="KW-0282">Flagellum</keyword>
<keyword evidence="2" id="KW-1185">Reference proteome</keyword>
<accession>A0ACC6S8S7</accession>
<organism evidence="1 2">
    <name type="scientific">Robertmurraya yapensis</name>
    <name type="common">ex Hitch et al 2024</name>
    <dbReference type="NCBI Taxonomy" id="3133160"/>
    <lineage>
        <taxon>Bacteria</taxon>
        <taxon>Bacillati</taxon>
        <taxon>Bacillota</taxon>
        <taxon>Bacilli</taxon>
        <taxon>Bacillales</taxon>
        <taxon>Bacillaceae</taxon>
        <taxon>Robertmurraya</taxon>
    </lineage>
</organism>
<sequence>MILLSRLIKSRWSNLENQENKVITIKSFQVETENNDEEIVNHRVFAERDMILAQAREEAAAIVNEARLYKESVEASLIEEKMAWEQEVIQLSNEAKQNGYAAGLDEGREQGYTEMLQLIEQAKQTVDSSKLDYRKKIEDSEQTILDLGLKVAQKILGTHLEGNSEHFITVVKRALKEAREYREVQLHIHPMHYEFILSQKDDLTKIFPKETEIYIYPDGELSEQSCIIESANGRIDASVDQQLEEIKVKLFEMLESE</sequence>
<proteinExistence type="predicted"/>